<proteinExistence type="inferred from homology"/>
<protein>
    <recommendedName>
        <fullName evidence="4">Flagellar hook-associated protein 1</fullName>
    </recommendedName>
</protein>
<feature type="domain" description="Flagellar hook-associated protein FlgK helical" evidence="7">
    <location>
        <begin position="104"/>
        <end position="319"/>
    </location>
</feature>
<comment type="subcellular location">
    <subcellularLocation>
        <location evidence="1">Bacterial flagellum</location>
    </subcellularLocation>
    <subcellularLocation>
        <location evidence="2">Secreted</location>
    </subcellularLocation>
</comment>
<keyword evidence="8" id="KW-0969">Cilium</keyword>
<evidence type="ECO:0000256" key="2">
    <source>
        <dbReference type="ARBA" id="ARBA00004613"/>
    </source>
</evidence>
<comment type="caution">
    <text evidence="8">The sequence shown here is derived from an EMBL/GenBank/DDBJ whole genome shotgun (WGS) entry which is preliminary data.</text>
</comment>
<comment type="similarity">
    <text evidence="3">Belongs to the flagella basal body rod proteins family.</text>
</comment>
<keyword evidence="8" id="KW-0966">Cell projection</keyword>
<evidence type="ECO:0000256" key="1">
    <source>
        <dbReference type="ARBA" id="ARBA00004365"/>
    </source>
</evidence>
<sequence length="450" mass="46333">MPTNLILVGKSGASAARSSLEMTAQNIANADNQSYVRRTTALAEVVSTGGINLNSSTALGGVRIDRIVRADSHYLQAEVRRTAAALTRSDAEIGGLLAVQDAIEQAGIYPAMARFEASLAQLASDPLSPSLRTAVVEQARTLAQSFGPAVQSMDGTRQYLQTSASERVSTFNNLAGEMARTNLALSRTTTGTTMQAALFDQRDALLSQMSEIAGIVVAHDPLGRATVRIGDSAGPVIVTGRETEPLSMAIAPDGTLSFLVAGGATSIQSGALAGEERALARMVDLRSKLDDAAASLVFVTNDAQANGLTPAGIPGPALFSGTGARDIALALTDGAQLATAPAGSGSNSRSIVNLEALRSALASTTPPGSGPASLMDGLLLDLSSNIAGRTITREALRTLADGAQSALTAQTGVDLDTEAANLVRFEQAFQASGRVIQVAVDIFDTLLEIR</sequence>
<name>A0ABU2ZF39_9SPHN</name>
<dbReference type="Proteomes" id="UP001259803">
    <property type="component" value="Unassembled WGS sequence"/>
</dbReference>
<dbReference type="RefSeq" id="WP_311339268.1">
    <property type="nucleotide sequence ID" value="NZ_JAVRHS010000001.1"/>
</dbReference>
<evidence type="ECO:0000313" key="8">
    <source>
        <dbReference type="EMBL" id="MDT0574698.1"/>
    </source>
</evidence>
<keyword evidence="8" id="KW-0282">Flagellum</keyword>
<evidence type="ECO:0000259" key="7">
    <source>
        <dbReference type="Pfam" id="PF22638"/>
    </source>
</evidence>
<reference evidence="8 9" key="1">
    <citation type="submission" date="2023-09" db="EMBL/GenBank/DDBJ databases">
        <authorList>
            <person name="Rey-Velasco X."/>
        </authorList>
    </citation>
    <scope>NUCLEOTIDE SEQUENCE [LARGE SCALE GENOMIC DNA]</scope>
    <source>
        <strain evidence="8 9">F390</strain>
    </source>
</reference>
<dbReference type="SUPFAM" id="SSF64518">
    <property type="entry name" value="Phase 1 flagellin"/>
    <property type="match status" value="1"/>
</dbReference>
<dbReference type="InterPro" id="IPR053927">
    <property type="entry name" value="FlgK_helical"/>
</dbReference>
<evidence type="ECO:0000313" key="9">
    <source>
        <dbReference type="Proteomes" id="UP001259803"/>
    </source>
</evidence>
<organism evidence="8 9">
    <name type="scientific">Croceicoccus esteveae</name>
    <dbReference type="NCBI Taxonomy" id="3075597"/>
    <lineage>
        <taxon>Bacteria</taxon>
        <taxon>Pseudomonadati</taxon>
        <taxon>Pseudomonadota</taxon>
        <taxon>Alphaproteobacteria</taxon>
        <taxon>Sphingomonadales</taxon>
        <taxon>Erythrobacteraceae</taxon>
        <taxon>Croceicoccus</taxon>
    </lineage>
</organism>
<evidence type="ECO:0000256" key="5">
    <source>
        <dbReference type="ARBA" id="ARBA00022525"/>
    </source>
</evidence>
<keyword evidence="5" id="KW-0964">Secreted</keyword>
<dbReference type="PANTHER" id="PTHR30033">
    <property type="entry name" value="FLAGELLAR HOOK-ASSOCIATED PROTEIN 1"/>
    <property type="match status" value="1"/>
</dbReference>
<evidence type="ECO:0000256" key="4">
    <source>
        <dbReference type="ARBA" id="ARBA00016244"/>
    </source>
</evidence>
<evidence type="ECO:0000256" key="3">
    <source>
        <dbReference type="ARBA" id="ARBA00009677"/>
    </source>
</evidence>
<keyword evidence="9" id="KW-1185">Reference proteome</keyword>
<dbReference type="NCBIfam" id="TIGR02492">
    <property type="entry name" value="flgK_ends"/>
    <property type="match status" value="1"/>
</dbReference>
<dbReference type="EMBL" id="JAVRHS010000001">
    <property type="protein sequence ID" value="MDT0574698.1"/>
    <property type="molecule type" value="Genomic_DNA"/>
</dbReference>
<dbReference type="PANTHER" id="PTHR30033:SF2">
    <property type="entry name" value="FLAGELLAR HOOK PROTEIN"/>
    <property type="match status" value="1"/>
</dbReference>
<accession>A0ABU2ZF39</accession>
<evidence type="ECO:0000256" key="6">
    <source>
        <dbReference type="ARBA" id="ARBA00023143"/>
    </source>
</evidence>
<gene>
    <name evidence="8" type="primary">flgK</name>
    <name evidence="8" type="ORF">RM533_00710</name>
</gene>
<keyword evidence="6" id="KW-0975">Bacterial flagellum</keyword>
<dbReference type="InterPro" id="IPR002371">
    <property type="entry name" value="FlgK"/>
</dbReference>
<dbReference type="Pfam" id="PF22638">
    <property type="entry name" value="FlgK_D1"/>
    <property type="match status" value="1"/>
</dbReference>